<evidence type="ECO:0000256" key="2">
    <source>
        <dbReference type="SAM" id="Phobius"/>
    </source>
</evidence>
<organism evidence="3">
    <name type="scientific">Chromera velia CCMP2878</name>
    <dbReference type="NCBI Taxonomy" id="1169474"/>
    <lineage>
        <taxon>Eukaryota</taxon>
        <taxon>Sar</taxon>
        <taxon>Alveolata</taxon>
        <taxon>Colpodellida</taxon>
        <taxon>Chromeraceae</taxon>
        <taxon>Chromera</taxon>
    </lineage>
</organism>
<dbReference type="EMBL" id="CDMZ01000055">
    <property type="protein sequence ID" value="CEM05537.1"/>
    <property type="molecule type" value="Genomic_DNA"/>
</dbReference>
<dbReference type="AlphaFoldDB" id="A0A0G4F0Y9"/>
<keyword evidence="2" id="KW-0472">Membrane</keyword>
<evidence type="ECO:0000256" key="1">
    <source>
        <dbReference type="SAM" id="MobiDB-lite"/>
    </source>
</evidence>
<feature type="compositionally biased region" description="Gly residues" evidence="1">
    <location>
        <begin position="160"/>
        <end position="169"/>
    </location>
</feature>
<sequence length="373" mass="39957">MLLIKEAVFGFFKSSEEGDSTPAPFNLEDCTLDNFQSCMGIPHSLANSPQIQRFVTKIKAQCSAKKPAKAGLEPGAVSFGSFEAECGLGLSKDEAANVNTHLATMFEKELQICSTKRVGGGDDQEREGPETVGRKEAATCAFGSLINKLTKLLFQQKAKSGGGGSAAGGRGKRKPTSAEVREAGAAVQKLTEQAESAMIYDVPSTDEIKKNGVAIIDAEGMDKKLARVTVDLGAEAVLAAAEEEAETKTNDTTPTSFLSIAHHQVSPIRFLESQNLSLLQLGQSEKGALINYPFAVALSAIVGGYKLIQAALHFAGGFVMFLASIYKWLILGQPAEEAFLFPFTLLQLTFVEMKTGLFLTTLNWYAMLCADSY</sequence>
<accession>A0A0G4F0Y9</accession>
<name>A0A0G4F0Y9_9ALVE</name>
<feature type="transmembrane region" description="Helical" evidence="2">
    <location>
        <begin position="343"/>
        <end position="366"/>
    </location>
</feature>
<proteinExistence type="predicted"/>
<keyword evidence="2" id="KW-1133">Transmembrane helix</keyword>
<feature type="transmembrane region" description="Helical" evidence="2">
    <location>
        <begin position="314"/>
        <end position="331"/>
    </location>
</feature>
<gene>
    <name evidence="3" type="ORF">Cvel_2625</name>
</gene>
<protein>
    <submittedName>
        <fullName evidence="3">Uncharacterized protein</fullName>
    </submittedName>
</protein>
<reference evidence="3" key="1">
    <citation type="submission" date="2014-11" db="EMBL/GenBank/DDBJ databases">
        <authorList>
            <person name="Otto D Thomas"/>
            <person name="Naeem Raeece"/>
        </authorList>
    </citation>
    <scope>NUCLEOTIDE SEQUENCE</scope>
</reference>
<feature type="region of interest" description="Disordered" evidence="1">
    <location>
        <begin position="160"/>
        <end position="183"/>
    </location>
</feature>
<dbReference type="VEuPathDB" id="CryptoDB:Cvel_2625"/>
<keyword evidence="2" id="KW-0812">Transmembrane</keyword>
<evidence type="ECO:0000313" key="3">
    <source>
        <dbReference type="EMBL" id="CEM05537.1"/>
    </source>
</evidence>